<keyword evidence="1" id="KW-0560">Oxidoreductase</keyword>
<reference evidence="3 4" key="1">
    <citation type="submission" date="2018-05" db="EMBL/GenBank/DDBJ databases">
        <title>The draft genome of strain NS-104.</title>
        <authorList>
            <person name="Hang P."/>
            <person name="Jiang J."/>
        </authorList>
    </citation>
    <scope>NUCLEOTIDE SEQUENCE [LARGE SCALE GENOMIC DNA]</scope>
    <source>
        <strain evidence="3 4">NS-104</strain>
    </source>
</reference>
<proteinExistence type="predicted"/>
<dbReference type="Proteomes" id="UP000245252">
    <property type="component" value="Unassembled WGS sequence"/>
</dbReference>
<keyword evidence="4" id="KW-1185">Reference proteome</keyword>
<sequence>MVIGYHASHEQFSPSQLLLYVRQAEAAGFHAIMTSDHITPWSKRQGNSGNNWAWLGAAMSNTSLPFGSLAIPGGWRYHPIVLAHMIATVSEMFPDRLRWIAAGSGEAMNEHIVGEGWPDKAERNQRLRAGCDIMHALIRGEMLTTDDTWFAVDRAQLWSRPQMPPVIFGAALSDDTADWMGGWTDGLLTVRKPRGELTKMIDRFRAGGGDGKPVAVQLQLSWGRSKEEARNAAWDQWRVVAASPDRLANLETAHEFDRETEAVSPEEMDDVIPLVTTGQEVLDLIEDMKSCRVDEIYIHNVSRDQSAFLDFMASEVMPAIDRTS</sequence>
<dbReference type="InterPro" id="IPR050564">
    <property type="entry name" value="F420-G6PD/mer"/>
</dbReference>
<dbReference type="Gene3D" id="3.20.20.30">
    <property type="entry name" value="Luciferase-like domain"/>
    <property type="match status" value="1"/>
</dbReference>
<evidence type="ECO:0000259" key="2">
    <source>
        <dbReference type="Pfam" id="PF00296"/>
    </source>
</evidence>
<dbReference type="PANTHER" id="PTHR43244:SF1">
    <property type="entry name" value="5,10-METHYLENETETRAHYDROMETHANOPTERIN REDUCTASE"/>
    <property type="match status" value="1"/>
</dbReference>
<dbReference type="Pfam" id="PF00296">
    <property type="entry name" value="Bac_luciferase"/>
    <property type="match status" value="1"/>
</dbReference>
<dbReference type="EMBL" id="QFBC01000019">
    <property type="protein sequence ID" value="PWE53034.1"/>
    <property type="molecule type" value="Genomic_DNA"/>
</dbReference>
<dbReference type="InterPro" id="IPR019945">
    <property type="entry name" value="F420_G6P_DH-rel"/>
</dbReference>
<dbReference type="NCBIfam" id="TIGR03557">
    <property type="entry name" value="F420_G6P_family"/>
    <property type="match status" value="1"/>
</dbReference>
<feature type="domain" description="Luciferase-like" evidence="2">
    <location>
        <begin position="8"/>
        <end position="294"/>
    </location>
</feature>
<protein>
    <submittedName>
        <fullName evidence="3">LLM class F420-dependent oxidoreductase</fullName>
    </submittedName>
</protein>
<comment type="caution">
    <text evidence="3">The sequence shown here is derived from an EMBL/GenBank/DDBJ whole genome shotgun (WGS) entry which is preliminary data.</text>
</comment>
<dbReference type="InterPro" id="IPR036661">
    <property type="entry name" value="Luciferase-like_sf"/>
</dbReference>
<dbReference type="CDD" id="cd01097">
    <property type="entry name" value="Tetrahydromethanopterin_reductase"/>
    <property type="match status" value="1"/>
</dbReference>
<dbReference type="InterPro" id="IPR023907">
    <property type="entry name" value="Non-F420_Flavin_OxRdtase"/>
</dbReference>
<evidence type="ECO:0000313" key="4">
    <source>
        <dbReference type="Proteomes" id="UP000245252"/>
    </source>
</evidence>
<dbReference type="InterPro" id="IPR011251">
    <property type="entry name" value="Luciferase-like_dom"/>
</dbReference>
<evidence type="ECO:0000256" key="1">
    <source>
        <dbReference type="ARBA" id="ARBA00023002"/>
    </source>
</evidence>
<dbReference type="PANTHER" id="PTHR43244">
    <property type="match status" value="1"/>
</dbReference>
<name>A0A2U2DIB5_9HYPH</name>
<dbReference type="NCBIfam" id="TIGR03885">
    <property type="entry name" value="flavin_revert"/>
    <property type="match status" value="1"/>
</dbReference>
<accession>A0A2U2DIB5</accession>
<organism evidence="3 4">
    <name type="scientific">Metarhizobium album</name>
    <dbReference type="NCBI Taxonomy" id="2182425"/>
    <lineage>
        <taxon>Bacteria</taxon>
        <taxon>Pseudomonadati</taxon>
        <taxon>Pseudomonadota</taxon>
        <taxon>Alphaproteobacteria</taxon>
        <taxon>Hyphomicrobiales</taxon>
        <taxon>Rhizobiaceae</taxon>
        <taxon>Metarhizobium</taxon>
    </lineage>
</organism>
<dbReference type="AlphaFoldDB" id="A0A2U2DIB5"/>
<dbReference type="GO" id="GO:0016705">
    <property type="term" value="F:oxidoreductase activity, acting on paired donors, with incorporation or reduction of molecular oxygen"/>
    <property type="evidence" value="ECO:0007669"/>
    <property type="project" value="InterPro"/>
</dbReference>
<evidence type="ECO:0000313" key="3">
    <source>
        <dbReference type="EMBL" id="PWE53034.1"/>
    </source>
</evidence>
<gene>
    <name evidence="3" type="ORF">DEM27_28140</name>
</gene>
<dbReference type="SUPFAM" id="SSF51679">
    <property type="entry name" value="Bacterial luciferase-like"/>
    <property type="match status" value="1"/>
</dbReference>
<dbReference type="OrthoDB" id="180193at2"/>